<proteinExistence type="predicted"/>
<reference evidence="1" key="2">
    <citation type="journal article" date="2022" name="New Phytol.">
        <title>Evolutionary transition to the ectomycorrhizal habit in the genomes of a hyperdiverse lineage of mushroom-forming fungi.</title>
        <authorList>
            <person name="Looney B."/>
            <person name="Miyauchi S."/>
            <person name="Morin E."/>
            <person name="Drula E."/>
            <person name="Courty P.E."/>
            <person name="Kohler A."/>
            <person name="Kuo A."/>
            <person name="LaButti K."/>
            <person name="Pangilinan J."/>
            <person name="Lipzen A."/>
            <person name="Riley R."/>
            <person name="Andreopoulos W."/>
            <person name="He G."/>
            <person name="Johnson J."/>
            <person name="Nolan M."/>
            <person name="Tritt A."/>
            <person name="Barry K.W."/>
            <person name="Grigoriev I.V."/>
            <person name="Nagy L.G."/>
            <person name="Hibbett D."/>
            <person name="Henrissat B."/>
            <person name="Matheny P.B."/>
            <person name="Labbe J."/>
            <person name="Martin F.M."/>
        </authorList>
    </citation>
    <scope>NUCLEOTIDE SEQUENCE</scope>
    <source>
        <strain evidence="1">FP105234-sp</strain>
    </source>
</reference>
<gene>
    <name evidence="1" type="ORF">FA95DRAFT_1557223</name>
</gene>
<comment type="caution">
    <text evidence="1">The sequence shown here is derived from an EMBL/GenBank/DDBJ whole genome shotgun (WGS) entry which is preliminary data.</text>
</comment>
<sequence length="87" mass="9643">MSSSIQQLLEGKIDFEGQKSVERITHYAFAVLTAVSFVLGFTLQSLSVTFGIFGLGVALLLVAVIPPWPPYNKHPVQWLPARETKKE</sequence>
<name>A0ACB8RYZ1_9AGAM</name>
<protein>
    <submittedName>
        <fullName evidence="1">Microsomal signal peptidase subunit</fullName>
    </submittedName>
</protein>
<evidence type="ECO:0000313" key="2">
    <source>
        <dbReference type="Proteomes" id="UP000814033"/>
    </source>
</evidence>
<accession>A0ACB8RYZ1</accession>
<dbReference type="EMBL" id="MU275877">
    <property type="protein sequence ID" value="KAI0049112.1"/>
    <property type="molecule type" value="Genomic_DNA"/>
</dbReference>
<organism evidence="1 2">
    <name type="scientific">Auriscalpium vulgare</name>
    <dbReference type="NCBI Taxonomy" id="40419"/>
    <lineage>
        <taxon>Eukaryota</taxon>
        <taxon>Fungi</taxon>
        <taxon>Dikarya</taxon>
        <taxon>Basidiomycota</taxon>
        <taxon>Agaricomycotina</taxon>
        <taxon>Agaricomycetes</taxon>
        <taxon>Russulales</taxon>
        <taxon>Auriscalpiaceae</taxon>
        <taxon>Auriscalpium</taxon>
    </lineage>
</organism>
<evidence type="ECO:0000313" key="1">
    <source>
        <dbReference type="EMBL" id="KAI0049112.1"/>
    </source>
</evidence>
<reference evidence="1" key="1">
    <citation type="submission" date="2021-02" db="EMBL/GenBank/DDBJ databases">
        <authorList>
            <consortium name="DOE Joint Genome Institute"/>
            <person name="Ahrendt S."/>
            <person name="Looney B.P."/>
            <person name="Miyauchi S."/>
            <person name="Morin E."/>
            <person name="Drula E."/>
            <person name="Courty P.E."/>
            <person name="Chicoki N."/>
            <person name="Fauchery L."/>
            <person name="Kohler A."/>
            <person name="Kuo A."/>
            <person name="Labutti K."/>
            <person name="Pangilinan J."/>
            <person name="Lipzen A."/>
            <person name="Riley R."/>
            <person name="Andreopoulos W."/>
            <person name="He G."/>
            <person name="Johnson J."/>
            <person name="Barry K.W."/>
            <person name="Grigoriev I.V."/>
            <person name="Nagy L."/>
            <person name="Hibbett D."/>
            <person name="Henrissat B."/>
            <person name="Matheny P.B."/>
            <person name="Labbe J."/>
            <person name="Martin F."/>
        </authorList>
    </citation>
    <scope>NUCLEOTIDE SEQUENCE</scope>
    <source>
        <strain evidence="1">FP105234-sp</strain>
    </source>
</reference>
<keyword evidence="2" id="KW-1185">Reference proteome</keyword>
<feature type="non-terminal residue" evidence="1">
    <location>
        <position position="87"/>
    </location>
</feature>
<dbReference type="Proteomes" id="UP000814033">
    <property type="component" value="Unassembled WGS sequence"/>
</dbReference>